<comment type="caution">
    <text evidence="2">The sequence shown here is derived from an EMBL/GenBank/DDBJ whole genome shotgun (WGS) entry which is preliminary data.</text>
</comment>
<name>A0A9W9ZXB2_9CNID</name>
<evidence type="ECO:0000256" key="1">
    <source>
        <dbReference type="SAM" id="MobiDB-lite"/>
    </source>
</evidence>
<reference evidence="2" key="1">
    <citation type="submission" date="2023-01" db="EMBL/GenBank/DDBJ databases">
        <title>Genome assembly of the deep-sea coral Lophelia pertusa.</title>
        <authorList>
            <person name="Herrera S."/>
            <person name="Cordes E."/>
        </authorList>
    </citation>
    <scope>NUCLEOTIDE SEQUENCE</scope>
    <source>
        <strain evidence="2">USNM1676648</strain>
        <tissue evidence="2">Polyp</tissue>
    </source>
</reference>
<protein>
    <submittedName>
        <fullName evidence="2">Uncharacterized protein</fullName>
    </submittedName>
</protein>
<dbReference type="Proteomes" id="UP001163046">
    <property type="component" value="Unassembled WGS sequence"/>
</dbReference>
<dbReference type="EMBL" id="MU825437">
    <property type="protein sequence ID" value="KAJ7389225.1"/>
    <property type="molecule type" value="Genomic_DNA"/>
</dbReference>
<accession>A0A9W9ZXB2</accession>
<organism evidence="2 3">
    <name type="scientific">Desmophyllum pertusum</name>
    <dbReference type="NCBI Taxonomy" id="174260"/>
    <lineage>
        <taxon>Eukaryota</taxon>
        <taxon>Metazoa</taxon>
        <taxon>Cnidaria</taxon>
        <taxon>Anthozoa</taxon>
        <taxon>Hexacorallia</taxon>
        <taxon>Scleractinia</taxon>
        <taxon>Caryophylliina</taxon>
        <taxon>Caryophylliidae</taxon>
        <taxon>Desmophyllum</taxon>
    </lineage>
</organism>
<sequence length="332" mass="37435">MQLYPIRDPSSPLSVEKQIPFLVRSYFILQRWNTVFVLQKRELDALRGSKKTSSLSSNSTDSNRLQRRRSSQSKTTQVQPSLTDRSTSPILKEIRVKSSSNQACQTEAKDTTDKIPDNVTEANETWLTMQDNIQLKKELLNVKSELEALKKKQSLLPMISEGQTTSKAVIQPLDEQTKGKNILPVPPMQRHAGLPMNQETESLPHILQPKPPGQTQDSKTKTCVHLQRKKGFRPLSSPVRVSPLQNPCVQRQPIRPIEMYSQCKCPGCVRALAEESMTVLCDKKSPKQSEILPSIGDHVVVRSDLTGVVKYIGPVCGEKTVIRWPSLRFTSW</sequence>
<feature type="compositionally biased region" description="Low complexity" evidence="1">
    <location>
        <begin position="51"/>
        <end position="63"/>
    </location>
</feature>
<gene>
    <name evidence="2" type="ORF">OS493_032693</name>
</gene>
<proteinExistence type="predicted"/>
<dbReference type="AlphaFoldDB" id="A0A9W9ZXB2"/>
<evidence type="ECO:0000313" key="3">
    <source>
        <dbReference type="Proteomes" id="UP001163046"/>
    </source>
</evidence>
<keyword evidence="3" id="KW-1185">Reference proteome</keyword>
<feature type="region of interest" description="Disordered" evidence="1">
    <location>
        <begin position="47"/>
        <end position="89"/>
    </location>
</feature>
<evidence type="ECO:0000313" key="2">
    <source>
        <dbReference type="EMBL" id="KAJ7389225.1"/>
    </source>
</evidence>
<feature type="compositionally biased region" description="Polar residues" evidence="1">
    <location>
        <begin position="80"/>
        <end position="89"/>
    </location>
</feature>
<dbReference type="OrthoDB" id="5968170at2759"/>